<evidence type="ECO:0000259" key="1">
    <source>
        <dbReference type="Pfam" id="PF13173"/>
    </source>
</evidence>
<dbReference type="Pfam" id="PF13173">
    <property type="entry name" value="AAA_14"/>
    <property type="match status" value="1"/>
</dbReference>
<gene>
    <name evidence="2" type="ORF">OB144RH_02560</name>
</gene>
<dbReference type="EMBL" id="OZ018776">
    <property type="protein sequence ID" value="CAK9120398.1"/>
    <property type="molecule type" value="Genomic_DNA"/>
</dbReference>
<dbReference type="RefSeq" id="WP_051125488.1">
    <property type="nucleotide sequence ID" value="NZ_OY974080.1"/>
</dbReference>
<protein>
    <submittedName>
        <fullName evidence="2">AAA family ATPase</fullName>
    </submittedName>
</protein>
<accession>A0ABP0T3S7</accession>
<keyword evidence="3" id="KW-1185">Reference proteome</keyword>
<reference evidence="2 3" key="1">
    <citation type="submission" date="2024-02" db="EMBL/GenBank/DDBJ databases">
        <authorList>
            <person name="Nijsse B."/>
            <person name="Sprong H."/>
        </authorList>
    </citation>
    <scope>NUCLEOTIDE SEQUENCE [LARGE SCALE GENOMIC DNA]</scope>
    <source>
        <strain evidence="2">OB144</strain>
    </source>
</reference>
<organism evidence="2 3">
    <name type="scientific">Rickettsia helvetica</name>
    <dbReference type="NCBI Taxonomy" id="35789"/>
    <lineage>
        <taxon>Bacteria</taxon>
        <taxon>Pseudomonadati</taxon>
        <taxon>Pseudomonadota</taxon>
        <taxon>Alphaproteobacteria</taxon>
        <taxon>Rickettsiales</taxon>
        <taxon>Rickettsiaceae</taxon>
        <taxon>Rickettsieae</taxon>
        <taxon>Rickettsia</taxon>
        <taxon>spotted fever group</taxon>
    </lineage>
</organism>
<dbReference type="Proteomes" id="UP001642485">
    <property type="component" value="Chromosome"/>
</dbReference>
<proteinExistence type="predicted"/>
<dbReference type="InterPro" id="IPR041682">
    <property type="entry name" value="AAA_14"/>
</dbReference>
<evidence type="ECO:0000313" key="2">
    <source>
        <dbReference type="EMBL" id="CAK9120398.1"/>
    </source>
</evidence>
<name>A0ABP0T3S7_RICHE</name>
<sequence>MLILKGTTTIADFIGLHIPDQNNPIVIFDELHKFSNWQTFLKGFYDIYGKQAHIIVTGSLKLRVYKKGGDTV</sequence>
<evidence type="ECO:0000313" key="3">
    <source>
        <dbReference type="Proteomes" id="UP001642485"/>
    </source>
</evidence>
<feature type="domain" description="AAA" evidence="1">
    <location>
        <begin position="21"/>
        <end position="69"/>
    </location>
</feature>